<reference evidence="1" key="1">
    <citation type="submission" date="2023-07" db="EMBL/GenBank/DDBJ databases">
        <title>Mucosal microbiota of week-old chicken and adult hens.</title>
        <authorList>
            <person name="Volf J."/>
            <person name="Karasova D."/>
            <person name="Crhanova M."/>
            <person name="Faldynova M."/>
            <person name="Prikrylova H."/>
            <person name="Zeman M."/>
            <person name="Babak V."/>
            <person name="Rajova J."/>
            <person name="Rychlik I."/>
        </authorList>
    </citation>
    <scope>NUCLEOTIDE SEQUENCE</scope>
    <source>
        <strain evidence="1">ET902</strain>
    </source>
</reference>
<sequence>MKFLKYILIICTFLFVFSCKKTNLTVTEPGPDYILSKLMNGIWDGVNISGDILNFNGQDYKFEDSLLGIAGIFANENEYVIAAPLGNLVTITTDGGSTDGVKEIIDIVGQQNAVGVINGIASSEDPSNIKAEDLIGSAQVTEEEKNRIEEILGGLSFGKVETVPSK</sequence>
<name>A0ABT8YUN1_9SPIR</name>
<gene>
    <name evidence="1" type="ORF">Q5M86_02165</name>
</gene>
<keyword evidence="2" id="KW-1185">Reference proteome</keyword>
<comment type="caution">
    <text evidence="1">The sequence shown here is derived from an EMBL/GenBank/DDBJ whole genome shotgun (WGS) entry which is preliminary data.</text>
</comment>
<dbReference type="Proteomes" id="UP001175147">
    <property type="component" value="Unassembled WGS sequence"/>
</dbReference>
<dbReference type="EMBL" id="JAUPBM010000013">
    <property type="protein sequence ID" value="MDO7019574.1"/>
    <property type="molecule type" value="Genomic_DNA"/>
</dbReference>
<organism evidence="1 2">
    <name type="scientific">Brachyspira innocens</name>
    <dbReference type="NCBI Taxonomy" id="13264"/>
    <lineage>
        <taxon>Bacteria</taxon>
        <taxon>Pseudomonadati</taxon>
        <taxon>Spirochaetota</taxon>
        <taxon>Spirochaetia</taxon>
        <taxon>Brachyspirales</taxon>
        <taxon>Brachyspiraceae</taxon>
        <taxon>Brachyspira</taxon>
    </lineage>
</organism>
<dbReference type="RefSeq" id="WP_020003437.1">
    <property type="nucleotide sequence ID" value="NZ_JAUPBL010000019.1"/>
</dbReference>
<evidence type="ECO:0000313" key="2">
    <source>
        <dbReference type="Proteomes" id="UP001175147"/>
    </source>
</evidence>
<dbReference type="PROSITE" id="PS51257">
    <property type="entry name" value="PROKAR_LIPOPROTEIN"/>
    <property type="match status" value="1"/>
</dbReference>
<evidence type="ECO:0000313" key="1">
    <source>
        <dbReference type="EMBL" id="MDO7019574.1"/>
    </source>
</evidence>
<accession>A0ABT8YUN1</accession>
<protein>
    <recommendedName>
        <fullName evidence="3">CHRD domain-containing protein</fullName>
    </recommendedName>
</protein>
<proteinExistence type="predicted"/>
<evidence type="ECO:0008006" key="3">
    <source>
        <dbReference type="Google" id="ProtNLM"/>
    </source>
</evidence>